<dbReference type="GO" id="GO:0140664">
    <property type="term" value="F:ATP-dependent DNA damage sensor activity"/>
    <property type="evidence" value="ECO:0007669"/>
    <property type="project" value="InterPro"/>
</dbReference>
<evidence type="ECO:0000256" key="3">
    <source>
        <dbReference type="ARBA" id="ARBA00023125"/>
    </source>
</evidence>
<evidence type="ECO:0000259" key="5">
    <source>
        <dbReference type="SMART" id="SM00534"/>
    </source>
</evidence>
<dbReference type="InterPro" id="IPR000432">
    <property type="entry name" value="DNA_mismatch_repair_MutS_C"/>
</dbReference>
<keyword evidence="7" id="KW-1185">Reference proteome</keyword>
<feature type="transmembrane region" description="Helical" evidence="4">
    <location>
        <begin position="187"/>
        <end position="206"/>
    </location>
</feature>
<organism evidence="6 7">
    <name type="scientific">Wansuia hejianensis</name>
    <dbReference type="NCBI Taxonomy" id="2763667"/>
    <lineage>
        <taxon>Bacteria</taxon>
        <taxon>Bacillati</taxon>
        <taxon>Bacillota</taxon>
        <taxon>Clostridia</taxon>
        <taxon>Lachnospirales</taxon>
        <taxon>Lachnospiraceae</taxon>
        <taxon>Wansuia</taxon>
    </lineage>
</organism>
<dbReference type="Proteomes" id="UP000601522">
    <property type="component" value="Unassembled WGS sequence"/>
</dbReference>
<keyword evidence="4" id="KW-1133">Transmembrane helix</keyword>
<dbReference type="InterPro" id="IPR027417">
    <property type="entry name" value="P-loop_NTPase"/>
</dbReference>
<dbReference type="PANTHER" id="PTHR11361">
    <property type="entry name" value="DNA MISMATCH REPAIR PROTEIN MUTS FAMILY MEMBER"/>
    <property type="match status" value="1"/>
</dbReference>
<feature type="domain" description="DNA mismatch repair proteins mutS family" evidence="5">
    <location>
        <begin position="389"/>
        <end position="574"/>
    </location>
</feature>
<dbReference type="SUPFAM" id="SSF52540">
    <property type="entry name" value="P-loop containing nucleoside triphosphate hydrolases"/>
    <property type="match status" value="1"/>
</dbReference>
<dbReference type="GO" id="GO:0005829">
    <property type="term" value="C:cytosol"/>
    <property type="evidence" value="ECO:0007669"/>
    <property type="project" value="TreeGrafter"/>
</dbReference>
<dbReference type="Pfam" id="PF00488">
    <property type="entry name" value="MutS_V"/>
    <property type="match status" value="1"/>
</dbReference>
<dbReference type="GO" id="GO:0005524">
    <property type="term" value="F:ATP binding"/>
    <property type="evidence" value="ECO:0007669"/>
    <property type="project" value="UniProtKB-KW"/>
</dbReference>
<dbReference type="AlphaFoldDB" id="A0A926EY86"/>
<reference evidence="6 7" key="1">
    <citation type="submission" date="2020-08" db="EMBL/GenBank/DDBJ databases">
        <title>Genome public.</title>
        <authorList>
            <person name="Liu C."/>
            <person name="Sun Q."/>
        </authorList>
    </citation>
    <scope>NUCLEOTIDE SEQUENCE [LARGE SCALE GENOMIC DNA]</scope>
    <source>
        <strain evidence="6 7">NSJ-26</strain>
    </source>
</reference>
<dbReference type="RefSeq" id="WP_249322574.1">
    <property type="nucleotide sequence ID" value="NZ_JACRTK010000001.1"/>
</dbReference>
<sequence length="586" mass="67880">MNIQRSIIEPICTFIIIGGIILGIQLGYVYFLISALSLLVLIITNKRKKKIFHQLYIKTLKDQWGKDHKEKRDFLNIRKLYDLFHKEEYDNFTIDDITWRDLNMDSVFCKIDHTKSFPGMQYLYNILRNPIFNENILKERNDTINLLLRKKDIAQEIQYPLSMLGKKQTKEILLYFKDGFKIKTNPLILYRLLSCFSYISIVLLLINRQLGFAILMGVIAVNASIYQSNKYKIEEEIETFRYISSLVKCAERIVKIDTGEIDINKERLVSLLKQTKQIYKNVSALNTNSSGSTETQIIVDYINMITLREAIIFYKTINLINKHKSELFAIYNHIGMIDAYISIASYKDGLKYYTEPSLIKDNTRFYLKTEEIYHPLLDKPVPYSFEFNNRGALITGSNASGKSTYLRTIGINALFAQTFSIALAKNYSANYFKLLTSIGTTDSIVEGDSYFMAEAKSLKRIIDILDTSQPVLCILDEIFRGTNTAERISAATEVLNYMIDNNSLVVAATHDLELTSIVNDKFNNYHFRETIEENDIKFDYILRHGPATSRNAIAILKYLGYPKEIYENSNNRVEEYEIIKISKMRS</sequence>
<keyword evidence="2" id="KW-0067">ATP-binding</keyword>
<dbReference type="GO" id="GO:0030983">
    <property type="term" value="F:mismatched DNA binding"/>
    <property type="evidence" value="ECO:0007669"/>
    <property type="project" value="InterPro"/>
</dbReference>
<dbReference type="Gene3D" id="1.10.1420.10">
    <property type="match status" value="1"/>
</dbReference>
<dbReference type="SUPFAM" id="SSF48334">
    <property type="entry name" value="DNA repair protein MutS, domain III"/>
    <property type="match status" value="1"/>
</dbReference>
<dbReference type="EMBL" id="JACRTK010000001">
    <property type="protein sequence ID" value="MBC8589757.1"/>
    <property type="molecule type" value="Genomic_DNA"/>
</dbReference>
<comment type="caution">
    <text evidence="6">The sequence shown here is derived from an EMBL/GenBank/DDBJ whole genome shotgun (WGS) entry which is preliminary data.</text>
</comment>
<evidence type="ECO:0000313" key="7">
    <source>
        <dbReference type="Proteomes" id="UP000601522"/>
    </source>
</evidence>
<keyword evidence="3" id="KW-0238">DNA-binding</keyword>
<evidence type="ECO:0000256" key="4">
    <source>
        <dbReference type="SAM" id="Phobius"/>
    </source>
</evidence>
<evidence type="ECO:0000256" key="2">
    <source>
        <dbReference type="ARBA" id="ARBA00022840"/>
    </source>
</evidence>
<dbReference type="GO" id="GO:0006298">
    <property type="term" value="P:mismatch repair"/>
    <property type="evidence" value="ECO:0007669"/>
    <property type="project" value="InterPro"/>
</dbReference>
<dbReference type="InterPro" id="IPR036187">
    <property type="entry name" value="DNA_mismatch_repair_MutS_sf"/>
</dbReference>
<keyword evidence="4" id="KW-0812">Transmembrane</keyword>
<name>A0A926EY86_9FIRM</name>
<evidence type="ECO:0000313" key="6">
    <source>
        <dbReference type="EMBL" id="MBC8589757.1"/>
    </source>
</evidence>
<gene>
    <name evidence="6" type="ORF">H8689_01175</name>
</gene>
<dbReference type="PANTHER" id="PTHR11361:SF152">
    <property type="entry name" value="DNA MISMATCH REPAIR PROTEIN"/>
    <property type="match status" value="1"/>
</dbReference>
<keyword evidence="1" id="KW-0547">Nucleotide-binding</keyword>
<dbReference type="Gene3D" id="3.40.50.300">
    <property type="entry name" value="P-loop containing nucleotide triphosphate hydrolases"/>
    <property type="match status" value="1"/>
</dbReference>
<feature type="transmembrane region" description="Helical" evidence="4">
    <location>
        <begin position="14"/>
        <end position="43"/>
    </location>
</feature>
<protein>
    <submittedName>
        <fullName evidence="6">DNA mismatch repair protein MutS</fullName>
    </submittedName>
</protein>
<dbReference type="SMART" id="SM00534">
    <property type="entry name" value="MUTSac"/>
    <property type="match status" value="1"/>
</dbReference>
<keyword evidence="4" id="KW-0472">Membrane</keyword>
<dbReference type="InterPro" id="IPR045076">
    <property type="entry name" value="MutS"/>
</dbReference>
<accession>A0A926EY86</accession>
<proteinExistence type="predicted"/>
<evidence type="ECO:0000256" key="1">
    <source>
        <dbReference type="ARBA" id="ARBA00022741"/>
    </source>
</evidence>